<reference evidence="4 5" key="1">
    <citation type="journal article" date="2023" name="Hortic Res">
        <title>Pangenome of water caltrop reveals structural variations and asymmetric subgenome divergence after allopolyploidization.</title>
        <authorList>
            <person name="Zhang X."/>
            <person name="Chen Y."/>
            <person name="Wang L."/>
            <person name="Yuan Y."/>
            <person name="Fang M."/>
            <person name="Shi L."/>
            <person name="Lu R."/>
            <person name="Comes H.P."/>
            <person name="Ma Y."/>
            <person name="Chen Y."/>
            <person name="Huang G."/>
            <person name="Zhou Y."/>
            <person name="Zheng Z."/>
            <person name="Qiu Y."/>
        </authorList>
    </citation>
    <scope>NUCLEOTIDE SEQUENCE [LARGE SCALE GENOMIC DNA]</scope>
    <source>
        <tissue evidence="4">Roots</tissue>
    </source>
</reference>
<comment type="caution">
    <text evidence="4">The sequence shown here is derived from an EMBL/GenBank/DDBJ whole genome shotgun (WGS) entry which is preliminary data.</text>
</comment>
<name>A0AAN7Q7Y2_9MYRT</name>
<sequence length="69" mass="7782">MTPRPRSRPATAFPLYFPKKNQILELECRSLDFKGKGVCKAGDTGLVVMCDRALPGERFIGWVTRRKGN</sequence>
<dbReference type="PANTHER" id="PTHR11061">
    <property type="entry name" value="RNA M5U METHYLTRANSFERASE"/>
    <property type="match status" value="1"/>
</dbReference>
<dbReference type="PANTHER" id="PTHR11061:SF30">
    <property type="entry name" value="TRNA (URACIL(54)-C(5))-METHYLTRANSFERASE"/>
    <property type="match status" value="1"/>
</dbReference>
<dbReference type="SUPFAM" id="SSF50249">
    <property type="entry name" value="Nucleic acid-binding proteins"/>
    <property type="match status" value="1"/>
</dbReference>
<dbReference type="GO" id="GO:0032259">
    <property type="term" value="P:methylation"/>
    <property type="evidence" value="ECO:0007669"/>
    <property type="project" value="UniProtKB-KW"/>
</dbReference>
<keyword evidence="1" id="KW-0489">Methyltransferase</keyword>
<dbReference type="InterPro" id="IPR010280">
    <property type="entry name" value="U5_MeTrfase_fam"/>
</dbReference>
<evidence type="ECO:0000313" key="4">
    <source>
        <dbReference type="EMBL" id="KAK4760774.1"/>
    </source>
</evidence>
<evidence type="ECO:0000313" key="5">
    <source>
        <dbReference type="Proteomes" id="UP001345219"/>
    </source>
</evidence>
<dbReference type="InterPro" id="IPR012340">
    <property type="entry name" value="NA-bd_OB-fold"/>
</dbReference>
<dbReference type="Gene3D" id="2.40.50.140">
    <property type="entry name" value="Nucleic acid-binding proteins"/>
    <property type="match status" value="1"/>
</dbReference>
<dbReference type="Proteomes" id="UP001345219">
    <property type="component" value="Chromosome 5"/>
</dbReference>
<evidence type="ECO:0000256" key="3">
    <source>
        <dbReference type="ARBA" id="ARBA00022691"/>
    </source>
</evidence>
<keyword evidence="2" id="KW-0808">Transferase</keyword>
<keyword evidence="5" id="KW-1185">Reference proteome</keyword>
<keyword evidence="3" id="KW-0949">S-adenosyl-L-methionine</keyword>
<protein>
    <submittedName>
        <fullName evidence="4">Uncharacterized protein</fullName>
    </submittedName>
</protein>
<dbReference type="GO" id="GO:0006396">
    <property type="term" value="P:RNA processing"/>
    <property type="evidence" value="ECO:0007669"/>
    <property type="project" value="InterPro"/>
</dbReference>
<proteinExistence type="predicted"/>
<evidence type="ECO:0000256" key="1">
    <source>
        <dbReference type="ARBA" id="ARBA00022603"/>
    </source>
</evidence>
<dbReference type="EMBL" id="JAXIOK010000010">
    <property type="protein sequence ID" value="KAK4760774.1"/>
    <property type="molecule type" value="Genomic_DNA"/>
</dbReference>
<accession>A0AAN7Q7Y2</accession>
<gene>
    <name evidence="4" type="ORF">SAY87_005667</name>
</gene>
<dbReference type="GO" id="GO:0008173">
    <property type="term" value="F:RNA methyltransferase activity"/>
    <property type="evidence" value="ECO:0007669"/>
    <property type="project" value="InterPro"/>
</dbReference>
<evidence type="ECO:0000256" key="2">
    <source>
        <dbReference type="ARBA" id="ARBA00022679"/>
    </source>
</evidence>
<organism evidence="4 5">
    <name type="scientific">Trapa incisa</name>
    <dbReference type="NCBI Taxonomy" id="236973"/>
    <lineage>
        <taxon>Eukaryota</taxon>
        <taxon>Viridiplantae</taxon>
        <taxon>Streptophyta</taxon>
        <taxon>Embryophyta</taxon>
        <taxon>Tracheophyta</taxon>
        <taxon>Spermatophyta</taxon>
        <taxon>Magnoliopsida</taxon>
        <taxon>eudicotyledons</taxon>
        <taxon>Gunneridae</taxon>
        <taxon>Pentapetalae</taxon>
        <taxon>rosids</taxon>
        <taxon>malvids</taxon>
        <taxon>Myrtales</taxon>
        <taxon>Lythraceae</taxon>
        <taxon>Trapa</taxon>
    </lineage>
</organism>
<dbReference type="AlphaFoldDB" id="A0AAN7Q7Y2"/>